<dbReference type="EMBL" id="JACEFO010001746">
    <property type="protein sequence ID" value="KAF8712066.1"/>
    <property type="molecule type" value="Genomic_DNA"/>
</dbReference>
<reference evidence="3" key="1">
    <citation type="submission" date="2020-07" db="EMBL/GenBank/DDBJ databases">
        <title>Genome sequence and genetic diversity analysis of an under-domesticated orphan crop, white fonio (Digitaria exilis).</title>
        <authorList>
            <person name="Bennetzen J.L."/>
            <person name="Chen S."/>
            <person name="Ma X."/>
            <person name="Wang X."/>
            <person name="Yssel A.E.J."/>
            <person name="Chaluvadi S.R."/>
            <person name="Johnson M."/>
            <person name="Gangashetty P."/>
            <person name="Hamidou F."/>
            <person name="Sanogo M.D."/>
            <person name="Zwaenepoel A."/>
            <person name="Wallace J."/>
            <person name="Van De Peer Y."/>
            <person name="Van Deynze A."/>
        </authorList>
    </citation>
    <scope>NUCLEOTIDE SEQUENCE</scope>
    <source>
        <tissue evidence="3">Leaves</tissue>
    </source>
</reference>
<dbReference type="AlphaFoldDB" id="A0A835BRB1"/>
<organism evidence="3 4">
    <name type="scientific">Digitaria exilis</name>
    <dbReference type="NCBI Taxonomy" id="1010633"/>
    <lineage>
        <taxon>Eukaryota</taxon>
        <taxon>Viridiplantae</taxon>
        <taxon>Streptophyta</taxon>
        <taxon>Embryophyta</taxon>
        <taxon>Tracheophyta</taxon>
        <taxon>Spermatophyta</taxon>
        <taxon>Magnoliopsida</taxon>
        <taxon>Liliopsida</taxon>
        <taxon>Poales</taxon>
        <taxon>Poaceae</taxon>
        <taxon>PACMAD clade</taxon>
        <taxon>Panicoideae</taxon>
        <taxon>Panicodae</taxon>
        <taxon>Paniceae</taxon>
        <taxon>Anthephorinae</taxon>
        <taxon>Digitaria</taxon>
    </lineage>
</organism>
<dbReference type="Pfam" id="PF23635">
    <property type="entry name" value="Beta-prop_AT5G49610-like"/>
    <property type="match status" value="1"/>
</dbReference>
<name>A0A835BRB1_9POAL</name>
<feature type="domain" description="F-box" evidence="1">
    <location>
        <begin position="16"/>
        <end position="55"/>
    </location>
</feature>
<dbReference type="PANTHER" id="PTHR31264:SF3">
    <property type="entry name" value="OS07G0554100 PROTEIN"/>
    <property type="match status" value="1"/>
</dbReference>
<evidence type="ECO:0008006" key="5">
    <source>
        <dbReference type="Google" id="ProtNLM"/>
    </source>
</evidence>
<evidence type="ECO:0000259" key="2">
    <source>
        <dbReference type="Pfam" id="PF23635"/>
    </source>
</evidence>
<comment type="caution">
    <text evidence="3">The sequence shown here is derived from an EMBL/GenBank/DDBJ whole genome shotgun (WGS) entry which is preliminary data.</text>
</comment>
<dbReference type="SUPFAM" id="SSF81383">
    <property type="entry name" value="F-box domain"/>
    <property type="match status" value="1"/>
</dbReference>
<dbReference type="Gene3D" id="1.20.1280.50">
    <property type="match status" value="1"/>
</dbReference>
<evidence type="ECO:0000313" key="4">
    <source>
        <dbReference type="Proteomes" id="UP000636709"/>
    </source>
</evidence>
<dbReference type="Pfam" id="PF12937">
    <property type="entry name" value="F-box-like"/>
    <property type="match status" value="1"/>
</dbReference>
<accession>A0A835BRB1</accession>
<dbReference type="PANTHER" id="PTHR31264">
    <property type="entry name" value="OS07G0554500 PROTEIN-RELATED"/>
    <property type="match status" value="1"/>
</dbReference>
<sequence length="843" mass="94811">MPKVGAASPAVASVGDDLLGDIFLRLPDTAVLARAALACKRWRRVASDPALLRRFHSLHGPPPLLGFVMSGPPPRLFSVEGPDRWFIPAPSRNPHLKAAAAAADIHCEDFDTKNPRSGSVIDEWLLRGYDGGRLLLSYGFIEYEELAVYDPIGRTADLLRRPDIMRFDFEFLAVHYALLADEPDASFRVVGAQIWNGIVRGAIFSSRTGEWAPLPSFRAHPLWTWTMRGGMRAGRFAYWQSNTRLQRYVYSGEVEQCLVLDTTTMEWTLFQVPFPAKESYCVADMAEHGGLCLVASKEQVVQLWVRDSNGGWVIKKQVSLLKQFGSLKKLRHDEWMKRVRILAVRDGHVYMEFWSIRKPNSYLLVLNWDAMKLSVFANDTTDKYRGPAFPFFMTWAPPLLSPAEQQGLHLQVISWLRFQQQIIAKDLMYKIVERILVRVAAPRELAFASAAHPHFRRIIADAAFLRQYRSLHPPQLLGVLSPWGIMLAEAPHPNAPSARSLALHADFSDNHLPDGGGSNWRRSDARDGRVLVMRSYRRGDSVLPELAVCDPFTRGYKLLPPIPDDLVATVSNDWLDCLLHFEALLVPSGHYEDAHFRVIGWTYDGEKVVAFIYSSLSGTWASCTPASWDALVTNLDFAALESDHWLPSYAYGCFYWQLPGHKILLKLNINMMEFSAVGLPPNYQGRHVVVVEAGEGRLGIFSRSYHPTSMPTSLQYYTRQNEDDDATVDETTIPLPTDCQSYGICYGIVNGAEWYIFLLGEPSREIFTLETKTFKVERLCSAIGCSQSLSYSGYFGRLAMVLGEGISSQPTMEASLTSSLQTMPAVVQRTPPRKLTPKKLKTN</sequence>
<protein>
    <recommendedName>
        <fullName evidence="5">F-box domain-containing protein</fullName>
    </recommendedName>
</protein>
<dbReference type="Proteomes" id="UP000636709">
    <property type="component" value="Unassembled WGS sequence"/>
</dbReference>
<dbReference type="InterPro" id="IPR036047">
    <property type="entry name" value="F-box-like_dom_sf"/>
</dbReference>
<dbReference type="OrthoDB" id="580933at2759"/>
<evidence type="ECO:0000259" key="1">
    <source>
        <dbReference type="Pfam" id="PF12937"/>
    </source>
</evidence>
<dbReference type="InterPro" id="IPR056594">
    <property type="entry name" value="AT5G49610-like_b-prop"/>
</dbReference>
<keyword evidence="4" id="KW-1185">Reference proteome</keyword>
<feature type="domain" description="F-box protein AT5G49610-like beta-propeller" evidence="2">
    <location>
        <begin position="253"/>
        <end position="397"/>
    </location>
</feature>
<evidence type="ECO:0000313" key="3">
    <source>
        <dbReference type="EMBL" id="KAF8712066.1"/>
    </source>
</evidence>
<dbReference type="InterPro" id="IPR001810">
    <property type="entry name" value="F-box_dom"/>
</dbReference>
<proteinExistence type="predicted"/>
<gene>
    <name evidence="3" type="ORF">HU200_028900</name>
</gene>